<dbReference type="GO" id="GO:0046983">
    <property type="term" value="F:protein dimerization activity"/>
    <property type="evidence" value="ECO:0007669"/>
    <property type="project" value="InterPro"/>
</dbReference>
<dbReference type="PANTHER" id="PTHR33238:SF7">
    <property type="entry name" value="IRON-DEPENDENT TRANSCRIPTIONAL REGULATOR"/>
    <property type="match status" value="1"/>
</dbReference>
<feature type="domain" description="HTH dtxR-type" evidence="5">
    <location>
        <begin position="23"/>
        <end position="84"/>
    </location>
</feature>
<evidence type="ECO:0000256" key="4">
    <source>
        <dbReference type="ARBA" id="ARBA00023163"/>
    </source>
</evidence>
<gene>
    <name evidence="6" type="primary">mntR_26</name>
    <name evidence="6" type="ORF">SDC9_100034</name>
</gene>
<dbReference type="SUPFAM" id="SSF46785">
    <property type="entry name" value="Winged helix' DNA-binding domain"/>
    <property type="match status" value="1"/>
</dbReference>
<organism evidence="6">
    <name type="scientific">bioreactor metagenome</name>
    <dbReference type="NCBI Taxonomy" id="1076179"/>
    <lineage>
        <taxon>unclassified sequences</taxon>
        <taxon>metagenomes</taxon>
        <taxon>ecological metagenomes</taxon>
    </lineage>
</organism>
<comment type="similarity">
    <text evidence="1">Belongs to the DtxR/MntR family.</text>
</comment>
<evidence type="ECO:0000259" key="5">
    <source>
        <dbReference type="PROSITE" id="PS50944"/>
    </source>
</evidence>
<dbReference type="AlphaFoldDB" id="A0A645AKK9"/>
<comment type="caution">
    <text evidence="6">The sequence shown here is derived from an EMBL/GenBank/DDBJ whole genome shotgun (WGS) entry which is preliminary data.</text>
</comment>
<dbReference type="PANTHER" id="PTHR33238">
    <property type="entry name" value="IRON (METAL) DEPENDENT REPRESSOR, DTXR FAMILY"/>
    <property type="match status" value="1"/>
</dbReference>
<keyword evidence="2" id="KW-0805">Transcription regulation</keyword>
<sequence length="161" mass="18830">MDESSKFHTVRGYQRLEQQGNPLTSAMEDYLEMIFRHSRKDGYIRINTLSELLNVAAPSATKMVQNLSRLGYVDYKKYEFIALTDKGKELGRYLLWRHSMIETFLRNLGLREELLTDTELVEHDLSGASIRKMSLFNSFLEQNQDIMKRYEEFAQSDTESG</sequence>
<dbReference type="SUPFAM" id="SSF47979">
    <property type="entry name" value="Iron-dependent repressor protein, dimerization domain"/>
    <property type="match status" value="1"/>
</dbReference>
<dbReference type="Pfam" id="PF01325">
    <property type="entry name" value="Fe_dep_repress"/>
    <property type="match status" value="1"/>
</dbReference>
<proteinExistence type="inferred from homology"/>
<evidence type="ECO:0000256" key="2">
    <source>
        <dbReference type="ARBA" id="ARBA00023015"/>
    </source>
</evidence>
<evidence type="ECO:0000256" key="1">
    <source>
        <dbReference type="ARBA" id="ARBA00007871"/>
    </source>
</evidence>
<dbReference type="SMART" id="SM00529">
    <property type="entry name" value="HTH_DTXR"/>
    <property type="match status" value="1"/>
</dbReference>
<name>A0A645AKK9_9ZZZZ</name>
<dbReference type="InterPro" id="IPR001367">
    <property type="entry name" value="Fe_dep_repressor"/>
</dbReference>
<keyword evidence="3" id="KW-0238">DNA-binding</keyword>
<dbReference type="Gene3D" id="1.10.10.10">
    <property type="entry name" value="Winged helix-like DNA-binding domain superfamily/Winged helix DNA-binding domain"/>
    <property type="match status" value="1"/>
</dbReference>
<reference evidence="6" key="1">
    <citation type="submission" date="2019-08" db="EMBL/GenBank/DDBJ databases">
        <authorList>
            <person name="Kucharzyk K."/>
            <person name="Murdoch R.W."/>
            <person name="Higgins S."/>
            <person name="Loffler F."/>
        </authorList>
    </citation>
    <scope>NUCLEOTIDE SEQUENCE</scope>
</reference>
<dbReference type="InterPro" id="IPR050536">
    <property type="entry name" value="DtxR_MntR_Metal-Reg"/>
</dbReference>
<evidence type="ECO:0000313" key="6">
    <source>
        <dbReference type="EMBL" id="MPM53268.1"/>
    </source>
</evidence>
<dbReference type="InterPro" id="IPR022689">
    <property type="entry name" value="Iron_dep_repressor"/>
</dbReference>
<dbReference type="GO" id="GO:0046914">
    <property type="term" value="F:transition metal ion binding"/>
    <property type="evidence" value="ECO:0007669"/>
    <property type="project" value="InterPro"/>
</dbReference>
<evidence type="ECO:0000256" key="3">
    <source>
        <dbReference type="ARBA" id="ARBA00023125"/>
    </source>
</evidence>
<dbReference type="GO" id="GO:0003677">
    <property type="term" value="F:DNA binding"/>
    <property type="evidence" value="ECO:0007669"/>
    <property type="project" value="UniProtKB-KW"/>
</dbReference>
<protein>
    <submittedName>
        <fullName evidence="6">Transcriptional regulator MntR</fullName>
    </submittedName>
</protein>
<keyword evidence="4" id="KW-0804">Transcription</keyword>
<dbReference type="Pfam" id="PF02742">
    <property type="entry name" value="Fe_dep_repr_C"/>
    <property type="match status" value="1"/>
</dbReference>
<dbReference type="PROSITE" id="PS50944">
    <property type="entry name" value="HTH_DTXR"/>
    <property type="match status" value="1"/>
</dbReference>
<dbReference type="Gene3D" id="1.10.60.10">
    <property type="entry name" value="Iron dependent repressor, metal binding and dimerisation domain"/>
    <property type="match status" value="1"/>
</dbReference>
<dbReference type="InterPro" id="IPR036390">
    <property type="entry name" value="WH_DNA-bd_sf"/>
</dbReference>
<accession>A0A645AKK9</accession>
<dbReference type="EMBL" id="VSSQ01014257">
    <property type="protein sequence ID" value="MPM53268.1"/>
    <property type="molecule type" value="Genomic_DNA"/>
</dbReference>
<dbReference type="InterPro" id="IPR036421">
    <property type="entry name" value="Fe_dep_repressor_sf"/>
</dbReference>
<dbReference type="InterPro" id="IPR022687">
    <property type="entry name" value="HTH_DTXR"/>
</dbReference>
<dbReference type="GO" id="GO:0003700">
    <property type="term" value="F:DNA-binding transcription factor activity"/>
    <property type="evidence" value="ECO:0007669"/>
    <property type="project" value="InterPro"/>
</dbReference>
<dbReference type="InterPro" id="IPR036388">
    <property type="entry name" value="WH-like_DNA-bd_sf"/>
</dbReference>